<accession>A0ABY9AXJ5</accession>
<reference evidence="5" key="1">
    <citation type="journal article" date="2024" name="Nature">
        <title>Anoxygenic phototroph of the Chloroflexota uses a type I reaction centre.</title>
        <authorList>
            <person name="Tsuji J.M."/>
            <person name="Shaw N.A."/>
            <person name="Nagashima S."/>
            <person name="Venkiteswaran J.J."/>
            <person name="Schiff S.L."/>
            <person name="Watanabe T."/>
            <person name="Fukui M."/>
            <person name="Hanada S."/>
            <person name="Tank M."/>
            <person name="Neufeld J.D."/>
        </authorList>
    </citation>
    <scope>NUCLEOTIDE SEQUENCE</scope>
    <source>
        <strain evidence="5">L227-S17</strain>
    </source>
</reference>
<dbReference type="SUPFAM" id="SSF53822">
    <property type="entry name" value="Periplasmic binding protein-like I"/>
    <property type="match status" value="1"/>
</dbReference>
<gene>
    <name evidence="5" type="ORF">OZ401_001344</name>
</gene>
<evidence type="ECO:0000256" key="1">
    <source>
        <dbReference type="ARBA" id="ARBA00004196"/>
    </source>
</evidence>
<dbReference type="PROSITE" id="PS51257">
    <property type="entry name" value="PROKAR_LIPOPROTEIN"/>
    <property type="match status" value="1"/>
</dbReference>
<proteinExistence type="predicted"/>
<evidence type="ECO:0000256" key="2">
    <source>
        <dbReference type="ARBA" id="ARBA00022729"/>
    </source>
</evidence>
<name>A0ABY9AXJ5_9CHLR</name>
<dbReference type="PANTHER" id="PTHR30036">
    <property type="entry name" value="D-XYLOSE-BINDING PERIPLASMIC PROTEIN"/>
    <property type="match status" value="1"/>
</dbReference>
<dbReference type="Pfam" id="PF13407">
    <property type="entry name" value="Peripla_BP_4"/>
    <property type="match status" value="1"/>
</dbReference>
<dbReference type="CDD" id="cd19995">
    <property type="entry name" value="PBP1_ABC_xylose_binding-like"/>
    <property type="match status" value="1"/>
</dbReference>
<protein>
    <submittedName>
        <fullName evidence="5">Sugar ABC transporter substrate-binding protein</fullName>
    </submittedName>
</protein>
<sequence>MNLTKSLYKKFGLGLAVVMGSAMMLGACGDNTATPVPAATTAAATTAAVATTASGATGAKADLSAAKGCKNVAILLPETDSSFRWEALDRPLLQQEIAAAIPGATIQYSNASNNADTQQNQAEAALTKGACILVVGAKDGDKASAIVQKAKAAKVPVIAYDRLIQDNDLAYYVSFDNVKVGELQGQWLADQYKAGNYGLKKGAKLAMINGGQTDNNALLFRQGALNKLKPLVDSGDLTLVYDQYTPDWDNAKAQTLMEGVLTAQKNDLQIAYVANDGMANTVIAALRAQKLNGKVPVTGQDASDDGIKNIITGDQGMTVYKAIPLEAKATGQLVAALAAGTDPGSIINGKTKTKGGVDVPSVLAVPVTVTKDNIVSTVFKDGFVKKENACKGLPAGTGGIC</sequence>
<dbReference type="InterPro" id="IPR025997">
    <property type="entry name" value="SBP_2_dom"/>
</dbReference>
<organism evidence="5 6">
    <name type="scientific">Candidatus Chlorohelix allophototropha</name>
    <dbReference type="NCBI Taxonomy" id="3003348"/>
    <lineage>
        <taxon>Bacteria</taxon>
        <taxon>Bacillati</taxon>
        <taxon>Chloroflexota</taxon>
        <taxon>Chloroflexia</taxon>
        <taxon>Candidatus Chloroheliales</taxon>
        <taxon>Candidatus Chloroheliaceae</taxon>
        <taxon>Candidatus Chlorohelix</taxon>
    </lineage>
</organism>
<keyword evidence="6" id="KW-1185">Reference proteome</keyword>
<keyword evidence="2 3" id="KW-0732">Signal</keyword>
<evidence type="ECO:0000259" key="4">
    <source>
        <dbReference type="Pfam" id="PF13407"/>
    </source>
</evidence>
<feature type="signal peptide" evidence="3">
    <location>
        <begin position="1"/>
        <end position="29"/>
    </location>
</feature>
<dbReference type="InterPro" id="IPR050555">
    <property type="entry name" value="Bact_Solute-Bind_Prot2"/>
</dbReference>
<evidence type="ECO:0000313" key="6">
    <source>
        <dbReference type="Proteomes" id="UP001431572"/>
    </source>
</evidence>
<feature type="chain" id="PRO_5046841549" evidence="3">
    <location>
        <begin position="30"/>
        <end position="401"/>
    </location>
</feature>
<feature type="domain" description="Periplasmic binding protein" evidence="4">
    <location>
        <begin position="95"/>
        <end position="341"/>
    </location>
</feature>
<evidence type="ECO:0000313" key="5">
    <source>
        <dbReference type="EMBL" id="WJW65577.1"/>
    </source>
</evidence>
<dbReference type="PANTHER" id="PTHR30036:SF1">
    <property type="entry name" value="D-XYLOSE-BINDING PERIPLASMIC PROTEIN"/>
    <property type="match status" value="1"/>
</dbReference>
<evidence type="ECO:0000256" key="3">
    <source>
        <dbReference type="SAM" id="SignalP"/>
    </source>
</evidence>
<comment type="subcellular location">
    <subcellularLocation>
        <location evidence="1">Cell envelope</location>
    </subcellularLocation>
</comment>
<dbReference type="InterPro" id="IPR028082">
    <property type="entry name" value="Peripla_BP_I"/>
</dbReference>
<dbReference type="Gene3D" id="3.40.50.2300">
    <property type="match status" value="2"/>
</dbReference>
<dbReference type="Proteomes" id="UP001431572">
    <property type="component" value="Chromosome 1"/>
</dbReference>
<dbReference type="EMBL" id="CP128399">
    <property type="protein sequence ID" value="WJW65577.1"/>
    <property type="molecule type" value="Genomic_DNA"/>
</dbReference>
<dbReference type="RefSeq" id="WP_341467461.1">
    <property type="nucleotide sequence ID" value="NZ_CP128399.1"/>
</dbReference>